<dbReference type="AlphaFoldDB" id="A0A538SQ80"/>
<evidence type="ECO:0000256" key="4">
    <source>
        <dbReference type="ARBA" id="ARBA00022679"/>
    </source>
</evidence>
<evidence type="ECO:0000313" key="11">
    <source>
        <dbReference type="EMBL" id="TMQ53536.1"/>
    </source>
</evidence>
<protein>
    <submittedName>
        <fullName evidence="11">Phospholipid carrier-dependent glycosyltransferase</fullName>
    </submittedName>
</protein>
<dbReference type="GO" id="GO:0005886">
    <property type="term" value="C:plasma membrane"/>
    <property type="evidence" value="ECO:0007669"/>
    <property type="project" value="UniProtKB-SubCell"/>
</dbReference>
<name>A0A538SQ80_UNCEI</name>
<dbReference type="GO" id="GO:0016763">
    <property type="term" value="F:pentosyltransferase activity"/>
    <property type="evidence" value="ECO:0007669"/>
    <property type="project" value="TreeGrafter"/>
</dbReference>
<dbReference type="PANTHER" id="PTHR33908:SF11">
    <property type="entry name" value="MEMBRANE PROTEIN"/>
    <property type="match status" value="1"/>
</dbReference>
<feature type="compositionally biased region" description="Basic and acidic residues" evidence="8">
    <location>
        <begin position="20"/>
        <end position="30"/>
    </location>
</feature>
<dbReference type="GO" id="GO:0009103">
    <property type="term" value="P:lipopolysaccharide biosynthetic process"/>
    <property type="evidence" value="ECO:0007669"/>
    <property type="project" value="UniProtKB-ARBA"/>
</dbReference>
<keyword evidence="6 9" id="KW-1133">Transmembrane helix</keyword>
<feature type="transmembrane region" description="Helical" evidence="9">
    <location>
        <begin position="125"/>
        <end position="145"/>
    </location>
</feature>
<accession>A0A538SQ80</accession>
<evidence type="ECO:0000256" key="8">
    <source>
        <dbReference type="SAM" id="MobiDB-lite"/>
    </source>
</evidence>
<keyword evidence="7 9" id="KW-0472">Membrane</keyword>
<feature type="transmembrane region" description="Helical" evidence="9">
    <location>
        <begin position="101"/>
        <end position="119"/>
    </location>
</feature>
<comment type="caution">
    <text evidence="11">The sequence shown here is derived from an EMBL/GenBank/DDBJ whole genome shotgun (WGS) entry which is preliminary data.</text>
</comment>
<evidence type="ECO:0000256" key="2">
    <source>
        <dbReference type="ARBA" id="ARBA00022475"/>
    </source>
</evidence>
<evidence type="ECO:0000256" key="3">
    <source>
        <dbReference type="ARBA" id="ARBA00022676"/>
    </source>
</evidence>
<dbReference type="Pfam" id="PF13231">
    <property type="entry name" value="PMT_2"/>
    <property type="match status" value="1"/>
</dbReference>
<keyword evidence="3" id="KW-0328">Glycosyltransferase</keyword>
<feature type="transmembrane region" description="Helical" evidence="9">
    <location>
        <begin position="335"/>
        <end position="354"/>
    </location>
</feature>
<proteinExistence type="predicted"/>
<feature type="region of interest" description="Disordered" evidence="8">
    <location>
        <begin position="1"/>
        <end position="38"/>
    </location>
</feature>
<evidence type="ECO:0000256" key="6">
    <source>
        <dbReference type="ARBA" id="ARBA00022989"/>
    </source>
</evidence>
<feature type="domain" description="Glycosyltransferase RgtA/B/C/D-like" evidence="10">
    <location>
        <begin position="115"/>
        <end position="264"/>
    </location>
</feature>
<gene>
    <name evidence="11" type="ORF">E6K72_08355</name>
</gene>
<reference evidence="11 12" key="1">
    <citation type="journal article" date="2019" name="Nat. Microbiol.">
        <title>Mediterranean grassland soil C-N compound turnover is dependent on rainfall and depth, and is mediated by genomically divergent microorganisms.</title>
        <authorList>
            <person name="Diamond S."/>
            <person name="Andeer P.F."/>
            <person name="Li Z."/>
            <person name="Crits-Christoph A."/>
            <person name="Burstein D."/>
            <person name="Anantharaman K."/>
            <person name="Lane K.R."/>
            <person name="Thomas B.C."/>
            <person name="Pan C."/>
            <person name="Northen T.R."/>
            <person name="Banfield J.F."/>
        </authorList>
    </citation>
    <scope>NUCLEOTIDE SEQUENCE [LARGE SCALE GENOMIC DNA]</scope>
    <source>
        <strain evidence="11">WS_2</strain>
    </source>
</reference>
<dbReference type="PANTHER" id="PTHR33908">
    <property type="entry name" value="MANNOSYLTRANSFERASE YKCB-RELATED"/>
    <property type="match status" value="1"/>
</dbReference>
<feature type="transmembrane region" description="Helical" evidence="9">
    <location>
        <begin position="308"/>
        <end position="328"/>
    </location>
</feature>
<dbReference type="InterPro" id="IPR038731">
    <property type="entry name" value="RgtA/B/C-like"/>
</dbReference>
<feature type="transmembrane region" description="Helical" evidence="9">
    <location>
        <begin position="247"/>
        <end position="266"/>
    </location>
</feature>
<evidence type="ECO:0000256" key="5">
    <source>
        <dbReference type="ARBA" id="ARBA00022692"/>
    </source>
</evidence>
<evidence type="ECO:0000256" key="1">
    <source>
        <dbReference type="ARBA" id="ARBA00004651"/>
    </source>
</evidence>
<feature type="transmembrane region" description="Helical" evidence="9">
    <location>
        <begin position="360"/>
        <end position="379"/>
    </location>
</feature>
<feature type="transmembrane region" description="Helical" evidence="9">
    <location>
        <begin position="201"/>
        <end position="218"/>
    </location>
</feature>
<feature type="compositionally biased region" description="Basic and acidic residues" evidence="8">
    <location>
        <begin position="1"/>
        <end position="12"/>
    </location>
</feature>
<dbReference type="InterPro" id="IPR050297">
    <property type="entry name" value="LipidA_mod_glycosyltrf_83"/>
</dbReference>
<feature type="transmembrane region" description="Helical" evidence="9">
    <location>
        <begin position="42"/>
        <end position="61"/>
    </location>
</feature>
<sequence>MRTAHAAKDRASRSAARASGRAEMRARPRAESPAPGVAEPPAGIVQGLLALLLAAVFLVRIGSQASRAMFYTDECFHAHAAQWIAAHHRLPGVMPELYSGFYYYYPPLLHILGAMWIGLAGVDALPLLNVGFTALLLALLAFGLPPRRPSRAGVWAALLCLSSRALGTHSVRFYVEALLALLTLCATLLLLRFWRTERVRDATWMGVAWMGVAAGLALLTKQTALLMLPALVVLAALGAARREWRRAAGVAAALGVALLLALPMFVRNWKLFGDPIYPLFAPDVDRALYAINVNHFAIPTASFHRQSLAAAGPLVVAAGVLALVLAAVRRRATLETVLVAGIALAFAAAARVPLADPRHLFPLIPALALLGALALSSAVGSRPLASRVAGIVLLACAALSVVRMPDYRAGLDVPPYLAEAYAAIRQDVPEGGTVLSLWTYDTFYYSRRSATWPIPWGQRVRYTGLFHEKEPARFLAALDSARIGYLLVPLWKPSEAFDGDNYPRSFIACVDSLGQSGRLRKLWESEWLMLVARVPNS</sequence>
<dbReference type="EMBL" id="VBOS01000297">
    <property type="protein sequence ID" value="TMQ53536.1"/>
    <property type="molecule type" value="Genomic_DNA"/>
</dbReference>
<comment type="subcellular location">
    <subcellularLocation>
        <location evidence="1">Cell membrane</location>
        <topology evidence="1">Multi-pass membrane protein</topology>
    </subcellularLocation>
</comment>
<evidence type="ECO:0000256" key="7">
    <source>
        <dbReference type="ARBA" id="ARBA00023136"/>
    </source>
</evidence>
<evidence type="ECO:0000259" key="10">
    <source>
        <dbReference type="Pfam" id="PF13231"/>
    </source>
</evidence>
<keyword evidence="2" id="KW-1003">Cell membrane</keyword>
<dbReference type="Proteomes" id="UP000317716">
    <property type="component" value="Unassembled WGS sequence"/>
</dbReference>
<evidence type="ECO:0000313" key="12">
    <source>
        <dbReference type="Proteomes" id="UP000317716"/>
    </source>
</evidence>
<feature type="transmembrane region" description="Helical" evidence="9">
    <location>
        <begin position="224"/>
        <end position="240"/>
    </location>
</feature>
<feature type="transmembrane region" description="Helical" evidence="9">
    <location>
        <begin position="384"/>
        <end position="402"/>
    </location>
</feature>
<keyword evidence="5 9" id="KW-0812">Transmembrane</keyword>
<keyword evidence="4 11" id="KW-0808">Transferase</keyword>
<feature type="transmembrane region" description="Helical" evidence="9">
    <location>
        <begin position="152"/>
        <end position="167"/>
    </location>
</feature>
<organism evidence="11 12">
    <name type="scientific">Eiseniibacteriota bacterium</name>
    <dbReference type="NCBI Taxonomy" id="2212470"/>
    <lineage>
        <taxon>Bacteria</taxon>
        <taxon>Candidatus Eiseniibacteriota</taxon>
    </lineage>
</organism>
<evidence type="ECO:0000256" key="9">
    <source>
        <dbReference type="SAM" id="Phobius"/>
    </source>
</evidence>
<feature type="transmembrane region" description="Helical" evidence="9">
    <location>
        <begin position="173"/>
        <end position="194"/>
    </location>
</feature>